<proteinExistence type="predicted"/>
<name>A0A0E9R8Y2_ANGAN</name>
<dbReference type="AlphaFoldDB" id="A0A0E9R8Y2"/>
<reference evidence="1" key="2">
    <citation type="journal article" date="2015" name="Fish Shellfish Immunol.">
        <title>Early steps in the European eel (Anguilla anguilla)-Vibrio vulnificus interaction in the gills: Role of the RtxA13 toxin.</title>
        <authorList>
            <person name="Callol A."/>
            <person name="Pajuelo D."/>
            <person name="Ebbesson L."/>
            <person name="Teles M."/>
            <person name="MacKenzie S."/>
            <person name="Amaro C."/>
        </authorList>
    </citation>
    <scope>NUCLEOTIDE SEQUENCE</scope>
</reference>
<accession>A0A0E9R8Y2</accession>
<reference evidence="1" key="1">
    <citation type="submission" date="2014-11" db="EMBL/GenBank/DDBJ databases">
        <authorList>
            <person name="Amaro Gonzalez C."/>
        </authorList>
    </citation>
    <scope>NUCLEOTIDE SEQUENCE</scope>
</reference>
<dbReference type="EMBL" id="GBXM01082956">
    <property type="protein sequence ID" value="JAH25621.1"/>
    <property type="molecule type" value="Transcribed_RNA"/>
</dbReference>
<protein>
    <submittedName>
        <fullName evidence="1">Uncharacterized protein</fullName>
    </submittedName>
</protein>
<sequence>MAAGSPGVSLLRILCPITVFDMCLPFHVKCPQQTPLPK</sequence>
<evidence type="ECO:0000313" key="1">
    <source>
        <dbReference type="EMBL" id="JAH25621.1"/>
    </source>
</evidence>
<organism evidence="1">
    <name type="scientific">Anguilla anguilla</name>
    <name type="common">European freshwater eel</name>
    <name type="synonym">Muraena anguilla</name>
    <dbReference type="NCBI Taxonomy" id="7936"/>
    <lineage>
        <taxon>Eukaryota</taxon>
        <taxon>Metazoa</taxon>
        <taxon>Chordata</taxon>
        <taxon>Craniata</taxon>
        <taxon>Vertebrata</taxon>
        <taxon>Euteleostomi</taxon>
        <taxon>Actinopterygii</taxon>
        <taxon>Neopterygii</taxon>
        <taxon>Teleostei</taxon>
        <taxon>Anguilliformes</taxon>
        <taxon>Anguillidae</taxon>
        <taxon>Anguilla</taxon>
    </lineage>
</organism>